<evidence type="ECO:0000256" key="12">
    <source>
        <dbReference type="ARBA" id="ARBA00023136"/>
    </source>
</evidence>
<evidence type="ECO:0000313" key="16">
    <source>
        <dbReference type="Proteomes" id="UP000614601"/>
    </source>
</evidence>
<comment type="subcellular location">
    <subcellularLocation>
        <location evidence="1 14">Endoplasmic reticulum membrane</location>
        <topology evidence="1 14">Multi-pass membrane protein</topology>
    </subcellularLocation>
</comment>
<protein>
    <recommendedName>
        <fullName evidence="14">Acyltransferase</fullName>
        <ecNumber evidence="14">2.3.1.-</ecNumber>
    </recommendedName>
</protein>
<sequence length="335" mass="38653">MGTESTKNVANWEKWLQLAQVYYFFTLFVVGSVFTPILLVVLLFTRFWWYSVFYATWTIVHKFYFFTLPKPWEWLRNHTFWDHYGRYYPMKLHKTAELPPEKNYLLIWHPHGILSFSAGATVMTNITRFTETYPGITRYAATLPLHFLYPLRSFCMAMRGFIPSNFSNIFKVVSHKQGGNAVILAVGGAEESLESHEGNYKLVLNSRKGFVRLALKSGCSLVPVYAFGETSTYHQVLNPVGSKLRRFQTQVKKILGVAPAFFYGTMGFWRLYGPFPLSAELNTVVGAPIEVEPVAEPTQEQIDQLHDTYKSKLIELFEAHKAKYAVPEDQHLEFL</sequence>
<comment type="caution">
    <text evidence="15">The sequence shown here is derived from an EMBL/GenBank/DDBJ whole genome shotgun (WGS) entry which is preliminary data.</text>
</comment>
<evidence type="ECO:0000256" key="3">
    <source>
        <dbReference type="ARBA" id="ARBA00005189"/>
    </source>
</evidence>
<feature type="transmembrane region" description="Helical" evidence="14">
    <location>
        <begin position="21"/>
        <end position="41"/>
    </location>
</feature>
<dbReference type="EC" id="2.3.1.-" evidence="14"/>
<name>A0A811L3W2_9BILA</name>
<dbReference type="EMBL" id="CAJFCW020000004">
    <property type="protein sequence ID" value="CAG9115606.1"/>
    <property type="molecule type" value="Genomic_DNA"/>
</dbReference>
<dbReference type="Pfam" id="PF03982">
    <property type="entry name" value="DAGAT"/>
    <property type="match status" value="1"/>
</dbReference>
<keyword evidence="10 14" id="KW-1133">Transmembrane helix</keyword>
<dbReference type="Proteomes" id="UP000614601">
    <property type="component" value="Unassembled WGS sequence"/>
</dbReference>
<dbReference type="GO" id="GO:0005789">
    <property type="term" value="C:endoplasmic reticulum membrane"/>
    <property type="evidence" value="ECO:0007669"/>
    <property type="project" value="UniProtKB-SubCell"/>
</dbReference>
<evidence type="ECO:0000256" key="1">
    <source>
        <dbReference type="ARBA" id="ARBA00004477"/>
    </source>
</evidence>
<organism evidence="15 16">
    <name type="scientific">Bursaphelenchus okinawaensis</name>
    <dbReference type="NCBI Taxonomy" id="465554"/>
    <lineage>
        <taxon>Eukaryota</taxon>
        <taxon>Metazoa</taxon>
        <taxon>Ecdysozoa</taxon>
        <taxon>Nematoda</taxon>
        <taxon>Chromadorea</taxon>
        <taxon>Rhabditida</taxon>
        <taxon>Tylenchina</taxon>
        <taxon>Tylenchomorpha</taxon>
        <taxon>Aphelenchoidea</taxon>
        <taxon>Aphelenchoididae</taxon>
        <taxon>Bursaphelenchus</taxon>
    </lineage>
</organism>
<evidence type="ECO:0000256" key="5">
    <source>
        <dbReference type="ARBA" id="ARBA00022516"/>
    </source>
</evidence>
<keyword evidence="5" id="KW-0444">Lipid biosynthesis</keyword>
<evidence type="ECO:0000256" key="13">
    <source>
        <dbReference type="ARBA" id="ARBA00023315"/>
    </source>
</evidence>
<dbReference type="OrthoDB" id="264532at2759"/>
<dbReference type="PANTHER" id="PTHR12317">
    <property type="entry name" value="DIACYLGLYCEROL O-ACYLTRANSFERASE"/>
    <property type="match status" value="1"/>
</dbReference>
<evidence type="ECO:0000256" key="6">
    <source>
        <dbReference type="ARBA" id="ARBA00022679"/>
    </source>
</evidence>
<accession>A0A811L3W2</accession>
<evidence type="ECO:0000256" key="14">
    <source>
        <dbReference type="RuleBase" id="RU367023"/>
    </source>
</evidence>
<keyword evidence="16" id="KW-1185">Reference proteome</keyword>
<dbReference type="GO" id="GO:0006071">
    <property type="term" value="P:glycerol metabolic process"/>
    <property type="evidence" value="ECO:0007669"/>
    <property type="project" value="UniProtKB-KW"/>
</dbReference>
<evidence type="ECO:0000256" key="11">
    <source>
        <dbReference type="ARBA" id="ARBA00023098"/>
    </source>
</evidence>
<dbReference type="EMBL" id="CAJFDH010000004">
    <property type="protein sequence ID" value="CAD5221880.1"/>
    <property type="molecule type" value="Genomic_DNA"/>
</dbReference>
<feature type="transmembrane region" description="Helical" evidence="14">
    <location>
        <begin position="254"/>
        <end position="272"/>
    </location>
</feature>
<keyword evidence="6 14" id="KW-0808">Transferase</keyword>
<gene>
    <name evidence="15" type="ORF">BOKJ2_LOCUS9666</name>
</gene>
<evidence type="ECO:0000256" key="8">
    <source>
        <dbReference type="ARBA" id="ARBA00022798"/>
    </source>
</evidence>
<proteinExistence type="inferred from homology"/>
<dbReference type="InterPro" id="IPR007130">
    <property type="entry name" value="DAGAT"/>
</dbReference>
<comment type="similarity">
    <text evidence="4 14">Belongs to the diacylglycerol acyltransferase family.</text>
</comment>
<comment type="pathway">
    <text evidence="3">Lipid metabolism.</text>
</comment>
<dbReference type="AlphaFoldDB" id="A0A811L3W2"/>
<evidence type="ECO:0000313" key="15">
    <source>
        <dbReference type="EMBL" id="CAD5221880.1"/>
    </source>
</evidence>
<dbReference type="CDD" id="cd07987">
    <property type="entry name" value="LPLAT_MGAT-like"/>
    <property type="match status" value="1"/>
</dbReference>
<dbReference type="Proteomes" id="UP000783686">
    <property type="component" value="Unassembled WGS sequence"/>
</dbReference>
<feature type="transmembrane region" description="Helical" evidence="14">
    <location>
        <begin position="47"/>
        <end position="66"/>
    </location>
</feature>
<keyword evidence="12 14" id="KW-0472">Membrane</keyword>
<dbReference type="GO" id="GO:0019432">
    <property type="term" value="P:triglyceride biosynthetic process"/>
    <property type="evidence" value="ECO:0007669"/>
    <property type="project" value="TreeGrafter"/>
</dbReference>
<evidence type="ECO:0000256" key="10">
    <source>
        <dbReference type="ARBA" id="ARBA00022989"/>
    </source>
</evidence>
<keyword evidence="8" id="KW-0319">Glycerol metabolism</keyword>
<reference evidence="15" key="1">
    <citation type="submission" date="2020-09" db="EMBL/GenBank/DDBJ databases">
        <authorList>
            <person name="Kikuchi T."/>
        </authorList>
    </citation>
    <scope>NUCLEOTIDE SEQUENCE</scope>
    <source>
        <strain evidence="15">SH1</strain>
    </source>
</reference>
<keyword evidence="7 14" id="KW-0812">Transmembrane</keyword>
<keyword evidence="9 14" id="KW-0256">Endoplasmic reticulum</keyword>
<evidence type="ECO:0000256" key="9">
    <source>
        <dbReference type="ARBA" id="ARBA00022824"/>
    </source>
</evidence>
<dbReference type="PANTHER" id="PTHR12317:SF0">
    <property type="entry name" value="ACYLTRANSFERASE"/>
    <property type="match status" value="1"/>
</dbReference>
<keyword evidence="11" id="KW-0443">Lipid metabolism</keyword>
<evidence type="ECO:0000256" key="2">
    <source>
        <dbReference type="ARBA" id="ARBA00004771"/>
    </source>
</evidence>
<evidence type="ECO:0000256" key="4">
    <source>
        <dbReference type="ARBA" id="ARBA00005420"/>
    </source>
</evidence>
<keyword evidence="13" id="KW-0012">Acyltransferase</keyword>
<comment type="pathway">
    <text evidence="2">Glycerolipid metabolism; triacylglycerol biosynthesis.</text>
</comment>
<evidence type="ECO:0000256" key="7">
    <source>
        <dbReference type="ARBA" id="ARBA00022692"/>
    </source>
</evidence>
<dbReference type="GO" id="GO:0004144">
    <property type="term" value="F:diacylglycerol O-acyltransferase activity"/>
    <property type="evidence" value="ECO:0007669"/>
    <property type="project" value="TreeGrafter"/>
</dbReference>